<dbReference type="GO" id="GO:1901678">
    <property type="term" value="P:iron coordination entity transport"/>
    <property type="evidence" value="ECO:0007669"/>
    <property type="project" value="UniProtKB-ARBA"/>
</dbReference>
<dbReference type="AlphaFoldDB" id="A0A6V8LMK3"/>
<evidence type="ECO:0000256" key="5">
    <source>
        <dbReference type="SAM" id="SignalP"/>
    </source>
</evidence>
<comment type="subcellular location">
    <subcellularLocation>
        <location evidence="1">Cell envelope</location>
    </subcellularLocation>
</comment>
<keyword evidence="4 5" id="KW-0732">Signal</keyword>
<dbReference type="EMBL" id="BLPG01000001">
    <property type="protein sequence ID" value="GFJ93875.1"/>
    <property type="molecule type" value="Genomic_DNA"/>
</dbReference>
<protein>
    <submittedName>
        <fullName evidence="7">Periplasmic binding protein</fullName>
    </submittedName>
</protein>
<dbReference type="Proteomes" id="UP000482960">
    <property type="component" value="Unassembled WGS sequence"/>
</dbReference>
<dbReference type="InterPro" id="IPR051313">
    <property type="entry name" value="Bact_iron-sidero_bind"/>
</dbReference>
<dbReference type="CDD" id="cd01146">
    <property type="entry name" value="FhuD"/>
    <property type="match status" value="1"/>
</dbReference>
<evidence type="ECO:0000259" key="6">
    <source>
        <dbReference type="PROSITE" id="PS50983"/>
    </source>
</evidence>
<evidence type="ECO:0000256" key="2">
    <source>
        <dbReference type="ARBA" id="ARBA00008814"/>
    </source>
</evidence>
<dbReference type="GO" id="GO:0030288">
    <property type="term" value="C:outer membrane-bounded periplasmic space"/>
    <property type="evidence" value="ECO:0007669"/>
    <property type="project" value="TreeGrafter"/>
</dbReference>
<dbReference type="Gene3D" id="3.40.50.1980">
    <property type="entry name" value="Nitrogenase molybdenum iron protein domain"/>
    <property type="match status" value="2"/>
</dbReference>
<comment type="similarity">
    <text evidence="2">Belongs to the bacterial solute-binding protein 8 family.</text>
</comment>
<evidence type="ECO:0000256" key="4">
    <source>
        <dbReference type="ARBA" id="ARBA00022729"/>
    </source>
</evidence>
<comment type="caution">
    <text evidence="7">The sequence shown here is derived from an EMBL/GenBank/DDBJ whole genome shotgun (WGS) entry which is preliminary data.</text>
</comment>
<name>A0A6V8LMK3_9ACTN</name>
<organism evidence="7 8">
    <name type="scientific">Phytohabitans rumicis</name>
    <dbReference type="NCBI Taxonomy" id="1076125"/>
    <lineage>
        <taxon>Bacteria</taxon>
        <taxon>Bacillati</taxon>
        <taxon>Actinomycetota</taxon>
        <taxon>Actinomycetes</taxon>
        <taxon>Micromonosporales</taxon>
        <taxon>Micromonosporaceae</taxon>
    </lineage>
</organism>
<reference evidence="7 8" key="2">
    <citation type="submission" date="2020-03" db="EMBL/GenBank/DDBJ databases">
        <authorList>
            <person name="Ichikawa N."/>
            <person name="Kimura A."/>
            <person name="Kitahashi Y."/>
            <person name="Uohara A."/>
        </authorList>
    </citation>
    <scope>NUCLEOTIDE SEQUENCE [LARGE SCALE GENOMIC DNA]</scope>
    <source>
        <strain evidence="7 8">NBRC 108638</strain>
    </source>
</reference>
<evidence type="ECO:0000313" key="8">
    <source>
        <dbReference type="Proteomes" id="UP000482960"/>
    </source>
</evidence>
<dbReference type="PROSITE" id="PS50983">
    <property type="entry name" value="FE_B12_PBP"/>
    <property type="match status" value="1"/>
</dbReference>
<feature type="chain" id="PRO_5028861522" evidence="5">
    <location>
        <begin position="26"/>
        <end position="348"/>
    </location>
</feature>
<dbReference type="InterPro" id="IPR002491">
    <property type="entry name" value="ABC_transptr_periplasmic_BD"/>
</dbReference>
<dbReference type="PANTHER" id="PTHR30532">
    <property type="entry name" value="IRON III DICITRATE-BINDING PERIPLASMIC PROTEIN"/>
    <property type="match status" value="1"/>
</dbReference>
<evidence type="ECO:0000256" key="3">
    <source>
        <dbReference type="ARBA" id="ARBA00022448"/>
    </source>
</evidence>
<sequence>MISKRLTRALLAAPLAFTLALTACGGSGSDDRTGDSDGDAAGTGSSSASFPVTINHAFGGTTIQTAPTRVVTWGWGSADAAIALGVVPVAIPFQSYGGDKNGVLPWIAQKLTALGAATPTVLPETQEPPVEEIAAANPDLILAPYSGIDKEQYDLLSAIAPTVAYPKEAWATPWRDVVTTVGTALGKKAEADALLADFDKLLAQKAGEHPELAGKTVAMVWDSAGTFYVYKEADARVEFALDLGMKGAASVNELGTAESPFYFTLSYEKLDKLTSDVLVSFATTQAEQDTFLASKSAKTMPQVQNGTVASLVGAEFIASVSPPTALSVTWGLDKYVAALAAAAAKVGA</sequence>
<feature type="domain" description="Fe/B12 periplasmic-binding" evidence="6">
    <location>
        <begin position="69"/>
        <end position="343"/>
    </location>
</feature>
<evidence type="ECO:0000256" key="1">
    <source>
        <dbReference type="ARBA" id="ARBA00004196"/>
    </source>
</evidence>
<dbReference type="PANTHER" id="PTHR30532:SF24">
    <property type="entry name" value="FERRIC ENTEROBACTIN-BINDING PERIPLASMIC PROTEIN FEPB"/>
    <property type="match status" value="1"/>
</dbReference>
<dbReference type="RefSeq" id="WP_218577499.1">
    <property type="nucleotide sequence ID" value="NZ_BAABJB010000001.1"/>
</dbReference>
<keyword evidence="8" id="KW-1185">Reference proteome</keyword>
<dbReference type="SUPFAM" id="SSF53807">
    <property type="entry name" value="Helical backbone' metal receptor"/>
    <property type="match status" value="1"/>
</dbReference>
<proteinExistence type="inferred from homology"/>
<gene>
    <name evidence="7" type="ORF">Prum_075170</name>
</gene>
<reference evidence="7 8" key="1">
    <citation type="submission" date="2020-03" db="EMBL/GenBank/DDBJ databases">
        <title>Whole genome shotgun sequence of Phytohabitans rumicis NBRC 108638.</title>
        <authorList>
            <person name="Komaki H."/>
            <person name="Tamura T."/>
        </authorList>
    </citation>
    <scope>NUCLEOTIDE SEQUENCE [LARGE SCALE GENOMIC DNA]</scope>
    <source>
        <strain evidence="7 8">NBRC 108638</strain>
    </source>
</reference>
<feature type="signal peptide" evidence="5">
    <location>
        <begin position="1"/>
        <end position="25"/>
    </location>
</feature>
<dbReference type="PROSITE" id="PS51257">
    <property type="entry name" value="PROKAR_LIPOPROTEIN"/>
    <property type="match status" value="1"/>
</dbReference>
<dbReference type="Pfam" id="PF01497">
    <property type="entry name" value="Peripla_BP_2"/>
    <property type="match status" value="1"/>
</dbReference>
<keyword evidence="3" id="KW-0813">Transport</keyword>
<evidence type="ECO:0000313" key="7">
    <source>
        <dbReference type="EMBL" id="GFJ93875.1"/>
    </source>
</evidence>
<accession>A0A6V8LMK3</accession>